<dbReference type="AlphaFoldDB" id="A0A974DY72"/>
<evidence type="ECO:0000313" key="1">
    <source>
        <dbReference type="EMBL" id="OCT99735.1"/>
    </source>
</evidence>
<gene>
    <name evidence="1" type="ORF">XELAEV_18005515mg</name>
</gene>
<organism evidence="1 2">
    <name type="scientific">Xenopus laevis</name>
    <name type="common">African clawed frog</name>
    <dbReference type="NCBI Taxonomy" id="8355"/>
    <lineage>
        <taxon>Eukaryota</taxon>
        <taxon>Metazoa</taxon>
        <taxon>Chordata</taxon>
        <taxon>Craniata</taxon>
        <taxon>Vertebrata</taxon>
        <taxon>Euteleostomi</taxon>
        <taxon>Amphibia</taxon>
        <taxon>Batrachia</taxon>
        <taxon>Anura</taxon>
        <taxon>Pipoidea</taxon>
        <taxon>Pipidae</taxon>
        <taxon>Xenopodinae</taxon>
        <taxon>Xenopus</taxon>
        <taxon>Xenopus</taxon>
    </lineage>
</organism>
<sequence>MGAAVVPSFDNLFAYHLEKQLFLESPFKVHLHGFFRFVDGTLVLWKGPVHLFEGMIQIANQAHNTIKFTTNIGLDTLNFLDVHLKIIAGWIHTSLYRKNTDRNYILHATSFHASSIIITAKNAKTYLTLKSLFLLENNFPKLCLRSSSEKASGRRSIMRRLVSPP</sequence>
<dbReference type="Proteomes" id="UP000694892">
    <property type="component" value="Chromosome 1L"/>
</dbReference>
<dbReference type="PANTHER" id="PTHR21301:SF12">
    <property type="match status" value="1"/>
</dbReference>
<name>A0A974DY72_XENLA</name>
<evidence type="ECO:0008006" key="3">
    <source>
        <dbReference type="Google" id="ProtNLM"/>
    </source>
</evidence>
<proteinExistence type="predicted"/>
<dbReference type="PANTHER" id="PTHR21301">
    <property type="entry name" value="REVERSE TRANSCRIPTASE"/>
    <property type="match status" value="1"/>
</dbReference>
<reference evidence="2" key="1">
    <citation type="journal article" date="2016" name="Nature">
        <title>Genome evolution in the allotetraploid frog Xenopus laevis.</title>
        <authorList>
            <person name="Session A.M."/>
            <person name="Uno Y."/>
            <person name="Kwon T."/>
            <person name="Chapman J.A."/>
            <person name="Toyoda A."/>
            <person name="Takahashi S."/>
            <person name="Fukui A."/>
            <person name="Hikosaka A."/>
            <person name="Suzuki A."/>
            <person name="Kondo M."/>
            <person name="van Heeringen S.J."/>
            <person name="Quigley I."/>
            <person name="Heinz S."/>
            <person name="Ogino H."/>
            <person name="Ochi H."/>
            <person name="Hellsten U."/>
            <person name="Lyons J.B."/>
            <person name="Simakov O."/>
            <person name="Putnam N."/>
            <person name="Stites J."/>
            <person name="Kuroki Y."/>
            <person name="Tanaka T."/>
            <person name="Michiue T."/>
            <person name="Watanabe M."/>
            <person name="Bogdanovic O."/>
            <person name="Lister R."/>
            <person name="Georgiou G."/>
            <person name="Paranjpe S.S."/>
            <person name="van Kruijsbergen I."/>
            <person name="Shu S."/>
            <person name="Carlson J."/>
            <person name="Kinoshita T."/>
            <person name="Ohta Y."/>
            <person name="Mawaribuchi S."/>
            <person name="Jenkins J."/>
            <person name="Grimwood J."/>
            <person name="Schmutz J."/>
            <person name="Mitros T."/>
            <person name="Mozaffari S.V."/>
            <person name="Suzuki Y."/>
            <person name="Haramoto Y."/>
            <person name="Yamamoto T.S."/>
            <person name="Takagi C."/>
            <person name="Heald R."/>
            <person name="Miller K."/>
            <person name="Haudenschild C."/>
            <person name="Kitzman J."/>
            <person name="Nakayama T."/>
            <person name="Izutsu Y."/>
            <person name="Robert J."/>
            <person name="Fortriede J."/>
            <person name="Burns K."/>
            <person name="Lotay V."/>
            <person name="Karimi K."/>
            <person name="Yasuoka Y."/>
            <person name="Dichmann D.S."/>
            <person name="Flajnik M.F."/>
            <person name="Houston D.W."/>
            <person name="Shendure J."/>
            <person name="DuPasquier L."/>
            <person name="Vize P.D."/>
            <person name="Zorn A.M."/>
            <person name="Ito M."/>
            <person name="Marcotte E.M."/>
            <person name="Wallingford J.B."/>
            <person name="Ito Y."/>
            <person name="Asashima M."/>
            <person name="Ueno N."/>
            <person name="Matsuda Y."/>
            <person name="Veenstra G.J."/>
            <person name="Fujiyama A."/>
            <person name="Harland R.M."/>
            <person name="Taira M."/>
            <person name="Rokhsar D.S."/>
        </authorList>
    </citation>
    <scope>NUCLEOTIDE SEQUENCE [LARGE SCALE GENOMIC DNA]</scope>
    <source>
        <strain evidence="2">J</strain>
    </source>
</reference>
<protein>
    <recommendedName>
        <fullName evidence="3">Reverse transcriptase domain-containing protein</fullName>
    </recommendedName>
</protein>
<accession>A0A974DY72</accession>
<dbReference type="EMBL" id="CM004466">
    <property type="protein sequence ID" value="OCT99735.1"/>
    <property type="molecule type" value="Genomic_DNA"/>
</dbReference>
<evidence type="ECO:0000313" key="2">
    <source>
        <dbReference type="Proteomes" id="UP000694892"/>
    </source>
</evidence>